<organism evidence="1 2">
    <name type="scientific">Adiantum capillus-veneris</name>
    <name type="common">Maidenhair fern</name>
    <dbReference type="NCBI Taxonomy" id="13818"/>
    <lineage>
        <taxon>Eukaryota</taxon>
        <taxon>Viridiplantae</taxon>
        <taxon>Streptophyta</taxon>
        <taxon>Embryophyta</taxon>
        <taxon>Tracheophyta</taxon>
        <taxon>Polypodiopsida</taxon>
        <taxon>Polypodiidae</taxon>
        <taxon>Polypodiales</taxon>
        <taxon>Pteridineae</taxon>
        <taxon>Pteridaceae</taxon>
        <taxon>Vittarioideae</taxon>
        <taxon>Adiantum</taxon>
    </lineage>
</organism>
<proteinExistence type="predicted"/>
<evidence type="ECO:0000313" key="1">
    <source>
        <dbReference type="EMBL" id="KAI5062101.1"/>
    </source>
</evidence>
<dbReference type="EMBL" id="JABFUD020000022">
    <property type="protein sequence ID" value="KAI5062101.1"/>
    <property type="molecule type" value="Genomic_DNA"/>
</dbReference>
<keyword evidence="2" id="KW-1185">Reference proteome</keyword>
<accession>A0A9D4U845</accession>
<dbReference type="AlphaFoldDB" id="A0A9D4U845"/>
<reference evidence="1" key="1">
    <citation type="submission" date="2021-01" db="EMBL/GenBank/DDBJ databases">
        <title>Adiantum capillus-veneris genome.</title>
        <authorList>
            <person name="Fang Y."/>
            <person name="Liao Q."/>
        </authorList>
    </citation>
    <scope>NUCLEOTIDE SEQUENCE</scope>
    <source>
        <strain evidence="1">H3</strain>
        <tissue evidence="1">Leaf</tissue>
    </source>
</reference>
<sequence length="84" mass="9559">MCESFRTISICVLLPFGGPISRFQHEHRHLYPFLTALRDVHIDHVNATLSGISSRWHILHSAIATEPPPKIIDSTRKITKEVMS</sequence>
<protein>
    <submittedName>
        <fullName evidence="1">Uncharacterized protein</fullName>
    </submittedName>
</protein>
<comment type="caution">
    <text evidence="1">The sequence shown here is derived from an EMBL/GenBank/DDBJ whole genome shotgun (WGS) entry which is preliminary data.</text>
</comment>
<gene>
    <name evidence="1" type="ORF">GOP47_0022640</name>
</gene>
<evidence type="ECO:0000313" key="2">
    <source>
        <dbReference type="Proteomes" id="UP000886520"/>
    </source>
</evidence>
<name>A0A9D4U845_ADICA</name>
<dbReference type="Proteomes" id="UP000886520">
    <property type="component" value="Chromosome 22"/>
</dbReference>